<name>A0A9W7B0F6_9STRA</name>
<dbReference type="Pfam" id="PF00642">
    <property type="entry name" value="zf-CCCH"/>
    <property type="match status" value="1"/>
</dbReference>
<organism evidence="7 8">
    <name type="scientific">Triparma laevis f. longispina</name>
    <dbReference type="NCBI Taxonomy" id="1714387"/>
    <lineage>
        <taxon>Eukaryota</taxon>
        <taxon>Sar</taxon>
        <taxon>Stramenopiles</taxon>
        <taxon>Ochrophyta</taxon>
        <taxon>Bolidophyceae</taxon>
        <taxon>Parmales</taxon>
        <taxon>Triparmaceae</taxon>
        <taxon>Triparma</taxon>
    </lineage>
</organism>
<dbReference type="EMBL" id="BRXW01000832">
    <property type="protein sequence ID" value="GMH77724.1"/>
    <property type="molecule type" value="Genomic_DNA"/>
</dbReference>
<dbReference type="SMART" id="SM00356">
    <property type="entry name" value="ZnF_C3H1"/>
    <property type="match status" value="2"/>
</dbReference>
<evidence type="ECO:0000256" key="1">
    <source>
        <dbReference type="ARBA" id="ARBA00022723"/>
    </source>
</evidence>
<feature type="zinc finger region" description="C3H1-type" evidence="4">
    <location>
        <begin position="19"/>
        <end position="46"/>
    </location>
</feature>
<gene>
    <name evidence="7" type="ORF">TrLO_g2959</name>
</gene>
<protein>
    <recommendedName>
        <fullName evidence="6">C3H1-type domain-containing protein</fullName>
    </recommendedName>
</protein>
<feature type="domain" description="C3H1-type" evidence="6">
    <location>
        <begin position="19"/>
        <end position="46"/>
    </location>
</feature>
<keyword evidence="8" id="KW-1185">Reference proteome</keyword>
<feature type="region of interest" description="Disordered" evidence="5">
    <location>
        <begin position="1"/>
        <end position="21"/>
    </location>
</feature>
<dbReference type="InterPro" id="IPR000571">
    <property type="entry name" value="Znf_CCCH"/>
</dbReference>
<feature type="region of interest" description="Disordered" evidence="5">
    <location>
        <begin position="42"/>
        <end position="87"/>
    </location>
</feature>
<feature type="non-terminal residue" evidence="7">
    <location>
        <position position="1"/>
    </location>
</feature>
<reference evidence="8" key="1">
    <citation type="journal article" date="2023" name="Commun. Biol.">
        <title>Genome analysis of Parmales, the sister group of diatoms, reveals the evolutionary specialization of diatoms from phago-mixotrophs to photoautotrophs.</title>
        <authorList>
            <person name="Ban H."/>
            <person name="Sato S."/>
            <person name="Yoshikawa S."/>
            <person name="Yamada K."/>
            <person name="Nakamura Y."/>
            <person name="Ichinomiya M."/>
            <person name="Sato N."/>
            <person name="Blanc-Mathieu R."/>
            <person name="Endo H."/>
            <person name="Kuwata A."/>
            <person name="Ogata H."/>
        </authorList>
    </citation>
    <scope>NUCLEOTIDE SEQUENCE [LARGE SCALE GENOMIC DNA]</scope>
    <source>
        <strain evidence="8">NIES 3700</strain>
    </source>
</reference>
<sequence>PPPPPPPLPQKQQQGGFAPRPRGVCYDWQKGICQRGMSCRFAHSDQAGGDPNQGAPMDPNAQMGGLGGGDQYQNFGGQQGGGNNYGRSRGVCYDWQKGICQRGDGC</sequence>
<dbReference type="PROSITE" id="PS50103">
    <property type="entry name" value="ZF_C3H1"/>
    <property type="match status" value="2"/>
</dbReference>
<feature type="non-terminal residue" evidence="7">
    <location>
        <position position="106"/>
    </location>
</feature>
<evidence type="ECO:0000256" key="3">
    <source>
        <dbReference type="ARBA" id="ARBA00022833"/>
    </source>
</evidence>
<dbReference type="Proteomes" id="UP001165122">
    <property type="component" value="Unassembled WGS sequence"/>
</dbReference>
<evidence type="ECO:0000313" key="8">
    <source>
        <dbReference type="Proteomes" id="UP001165122"/>
    </source>
</evidence>
<accession>A0A9W7B0F6</accession>
<dbReference type="Gene3D" id="3.30.1370.210">
    <property type="match status" value="1"/>
</dbReference>
<dbReference type="AlphaFoldDB" id="A0A9W7B0F6"/>
<keyword evidence="2 4" id="KW-0863">Zinc-finger</keyword>
<dbReference type="SUPFAM" id="SSF90229">
    <property type="entry name" value="CCCH zinc finger"/>
    <property type="match status" value="1"/>
</dbReference>
<keyword evidence="1 4" id="KW-0479">Metal-binding</keyword>
<comment type="caution">
    <text evidence="7">The sequence shown here is derived from an EMBL/GenBank/DDBJ whole genome shotgun (WGS) entry which is preliminary data.</text>
</comment>
<evidence type="ECO:0000256" key="4">
    <source>
        <dbReference type="PROSITE-ProRule" id="PRU00723"/>
    </source>
</evidence>
<dbReference type="GO" id="GO:0008270">
    <property type="term" value="F:zinc ion binding"/>
    <property type="evidence" value="ECO:0007669"/>
    <property type="project" value="UniProtKB-KW"/>
</dbReference>
<evidence type="ECO:0000256" key="5">
    <source>
        <dbReference type="SAM" id="MobiDB-lite"/>
    </source>
</evidence>
<evidence type="ECO:0000259" key="6">
    <source>
        <dbReference type="PROSITE" id="PS50103"/>
    </source>
</evidence>
<feature type="zinc finger region" description="C3H1-type" evidence="4">
    <location>
        <begin position="86"/>
        <end position="106"/>
    </location>
</feature>
<dbReference type="InterPro" id="IPR036855">
    <property type="entry name" value="Znf_CCCH_sf"/>
</dbReference>
<dbReference type="OrthoDB" id="197939at2759"/>
<keyword evidence="3 4" id="KW-0862">Zinc</keyword>
<feature type="domain" description="C3H1-type" evidence="6">
    <location>
        <begin position="86"/>
        <end position="106"/>
    </location>
</feature>
<proteinExistence type="predicted"/>
<evidence type="ECO:0000256" key="2">
    <source>
        <dbReference type="ARBA" id="ARBA00022771"/>
    </source>
</evidence>
<evidence type="ECO:0000313" key="7">
    <source>
        <dbReference type="EMBL" id="GMH77724.1"/>
    </source>
</evidence>